<accession>A0A2H1VQ95</accession>
<evidence type="ECO:0000256" key="5">
    <source>
        <dbReference type="ARBA" id="ARBA00022824"/>
    </source>
</evidence>
<keyword evidence="8 10" id="KW-0443">Lipid metabolism</keyword>
<dbReference type="GO" id="GO:0032541">
    <property type="term" value="C:cortical endoplasmic reticulum"/>
    <property type="evidence" value="ECO:0007669"/>
    <property type="project" value="TreeGrafter"/>
</dbReference>
<dbReference type="EMBL" id="ODYU01003801">
    <property type="protein sequence ID" value="SOQ43015.1"/>
    <property type="molecule type" value="Genomic_DNA"/>
</dbReference>
<organism evidence="11">
    <name type="scientific">Spodoptera frugiperda</name>
    <name type="common">Fall armyworm</name>
    <dbReference type="NCBI Taxonomy" id="7108"/>
    <lineage>
        <taxon>Eukaryota</taxon>
        <taxon>Metazoa</taxon>
        <taxon>Ecdysozoa</taxon>
        <taxon>Arthropoda</taxon>
        <taxon>Hexapoda</taxon>
        <taxon>Insecta</taxon>
        <taxon>Pterygota</taxon>
        <taxon>Neoptera</taxon>
        <taxon>Endopterygota</taxon>
        <taxon>Lepidoptera</taxon>
        <taxon>Glossata</taxon>
        <taxon>Ditrysia</taxon>
        <taxon>Noctuoidea</taxon>
        <taxon>Noctuidae</taxon>
        <taxon>Amphipyrinae</taxon>
        <taxon>Spodoptera</taxon>
    </lineage>
</organism>
<keyword evidence="4 10" id="KW-0812">Transmembrane</keyword>
<evidence type="ECO:0000256" key="1">
    <source>
        <dbReference type="ARBA" id="ARBA00004477"/>
    </source>
</evidence>
<feature type="transmembrane region" description="Helical" evidence="10">
    <location>
        <begin position="234"/>
        <end position="258"/>
    </location>
</feature>
<keyword evidence="5 10" id="KW-0256">Endoplasmic reticulum</keyword>
<proteinExistence type="inferred from homology"/>
<evidence type="ECO:0000256" key="6">
    <source>
        <dbReference type="ARBA" id="ARBA00022989"/>
    </source>
</evidence>
<dbReference type="PANTHER" id="PTHR14467:SF0">
    <property type="entry name" value="PROTEIN ARV1"/>
    <property type="match status" value="1"/>
</dbReference>
<comment type="function">
    <text evidence="10">Mediator of sterol homeostasis involved in sterol uptake, trafficking and distribution into membranes.</text>
</comment>
<dbReference type="GO" id="GO:0016125">
    <property type="term" value="P:sterol metabolic process"/>
    <property type="evidence" value="ECO:0007669"/>
    <property type="project" value="UniProtKB-UniRule"/>
</dbReference>
<evidence type="ECO:0000256" key="2">
    <source>
        <dbReference type="ARBA" id="ARBA00009187"/>
    </source>
</evidence>
<dbReference type="PANTHER" id="PTHR14467">
    <property type="entry name" value="ARV1"/>
    <property type="match status" value="1"/>
</dbReference>
<keyword evidence="9 10" id="KW-0472">Membrane</keyword>
<evidence type="ECO:0000256" key="8">
    <source>
        <dbReference type="ARBA" id="ARBA00023098"/>
    </source>
</evidence>
<dbReference type="GO" id="GO:0005789">
    <property type="term" value="C:endoplasmic reticulum membrane"/>
    <property type="evidence" value="ECO:0007669"/>
    <property type="project" value="UniProtKB-SubCell"/>
</dbReference>
<dbReference type="GO" id="GO:0097036">
    <property type="term" value="P:regulation of plasma membrane sterol distribution"/>
    <property type="evidence" value="ECO:0007669"/>
    <property type="project" value="UniProtKB-UniRule"/>
</dbReference>
<name>A0A2H1VQ95_SPOFR</name>
<feature type="transmembrane region" description="Helical" evidence="10">
    <location>
        <begin position="154"/>
        <end position="175"/>
    </location>
</feature>
<evidence type="ECO:0000256" key="7">
    <source>
        <dbReference type="ARBA" id="ARBA00023055"/>
    </source>
</evidence>
<dbReference type="GO" id="GO:0032366">
    <property type="term" value="P:intracellular sterol transport"/>
    <property type="evidence" value="ECO:0007669"/>
    <property type="project" value="UniProtKB-UniRule"/>
</dbReference>
<protein>
    <recommendedName>
        <fullName evidence="10">Protein ARV</fullName>
    </recommendedName>
</protein>
<feature type="transmembrane region" description="Helical" evidence="10">
    <location>
        <begin position="74"/>
        <end position="91"/>
    </location>
</feature>
<dbReference type="GO" id="GO:0005794">
    <property type="term" value="C:Golgi apparatus"/>
    <property type="evidence" value="ECO:0007669"/>
    <property type="project" value="TreeGrafter"/>
</dbReference>
<dbReference type="AlphaFoldDB" id="A0A2H1VQ95"/>
<dbReference type="InterPro" id="IPR007290">
    <property type="entry name" value="Arv1"/>
</dbReference>
<comment type="subcellular location">
    <subcellularLocation>
        <location evidence="1 10">Endoplasmic reticulum membrane</location>
        <topology evidence="1 10">Multi-pass membrane protein</topology>
    </subcellularLocation>
</comment>
<sequence>MTEPEEYKCVNCGEAAAALYRTYGPSVLKLTKCEKCKGIVDKYIEYDPVIVMIDLVLMSKEAQRHTLFNTEFKAFWKLAIVLVMVEAYAVWRSDSLFNIGVNSICGIENNSTNLTIPINISESVPESWKVNCWAWVPVEKGDEDNDLFIWEKDFYMQFTSTLCGILIFIATAHLLMTMATPFSTQNRVPIMRILKAFTLADASILFTLPMLVWGSDTSADTRTFHFVLVYAYSFAVFLNVFSVIYKCPVIITILILILSNITKCITSFHATAILKRIFGY</sequence>
<evidence type="ECO:0000256" key="9">
    <source>
        <dbReference type="ARBA" id="ARBA00023136"/>
    </source>
</evidence>
<dbReference type="Pfam" id="PF04161">
    <property type="entry name" value="Arv1"/>
    <property type="match status" value="1"/>
</dbReference>
<keyword evidence="6 10" id="KW-1133">Transmembrane helix</keyword>
<evidence type="ECO:0000256" key="4">
    <source>
        <dbReference type="ARBA" id="ARBA00022692"/>
    </source>
</evidence>
<gene>
    <name evidence="11" type="ORF">SFRICE_003414</name>
</gene>
<comment type="similarity">
    <text evidence="2 10">Belongs to the ARV1 family.</text>
</comment>
<dbReference type="GO" id="GO:0006665">
    <property type="term" value="P:sphingolipid metabolic process"/>
    <property type="evidence" value="ECO:0007669"/>
    <property type="project" value="TreeGrafter"/>
</dbReference>
<evidence type="ECO:0000313" key="11">
    <source>
        <dbReference type="EMBL" id="SOQ43015.1"/>
    </source>
</evidence>
<evidence type="ECO:0000256" key="3">
    <source>
        <dbReference type="ARBA" id="ARBA00022448"/>
    </source>
</evidence>
<feature type="transmembrane region" description="Helical" evidence="10">
    <location>
        <begin position="196"/>
        <end position="214"/>
    </location>
</feature>
<keyword evidence="7 10" id="KW-0445">Lipid transport</keyword>
<keyword evidence="3 10" id="KW-0813">Transport</keyword>
<evidence type="ECO:0000256" key="10">
    <source>
        <dbReference type="RuleBase" id="RU368065"/>
    </source>
</evidence>
<reference evidence="11" key="1">
    <citation type="submission" date="2016-07" db="EMBL/GenBank/DDBJ databases">
        <authorList>
            <person name="Bretaudeau A."/>
        </authorList>
    </citation>
    <scope>NUCLEOTIDE SEQUENCE</scope>
    <source>
        <strain evidence="11">Rice</strain>
        <tissue evidence="11">Whole body</tissue>
    </source>
</reference>